<dbReference type="EMBL" id="JABANO010037140">
    <property type="protein sequence ID" value="KAF4700657.1"/>
    <property type="molecule type" value="Genomic_DNA"/>
</dbReference>
<dbReference type="Proteomes" id="UP000553632">
    <property type="component" value="Unassembled WGS sequence"/>
</dbReference>
<feature type="non-terminal residue" evidence="1">
    <location>
        <position position="1"/>
    </location>
</feature>
<organism evidence="1 2">
    <name type="scientific">Perkinsus olseni</name>
    <name type="common">Perkinsus atlanticus</name>
    <dbReference type="NCBI Taxonomy" id="32597"/>
    <lineage>
        <taxon>Eukaryota</taxon>
        <taxon>Sar</taxon>
        <taxon>Alveolata</taxon>
        <taxon>Perkinsozoa</taxon>
        <taxon>Perkinsea</taxon>
        <taxon>Perkinsida</taxon>
        <taxon>Perkinsidae</taxon>
        <taxon>Perkinsus</taxon>
    </lineage>
</organism>
<evidence type="ECO:0000313" key="1">
    <source>
        <dbReference type="EMBL" id="KAF4700657.1"/>
    </source>
</evidence>
<name>A0A7J6PXJ5_PEROL</name>
<proteinExistence type="predicted"/>
<sequence>ATDVFLSSKCSEELVRADPSLVLGSCSQTVKMVNGTGCLLRGVVRGVLLQPLGGQRSRVDAYVLSSCNHDMILPRGVLGRCLWMMNEDGKDVIIFGEKAEKVLQDAIPSTSVPTSEGSHVVEVNGAEMVSNPLSILDNGGGFSPERVSVSIPWKSDARPSQNFPAIRRRMQRVLARLSEDSAKLDAYQKAVKELLASGAVEVMKGDDDPE</sequence>
<keyword evidence="2" id="KW-1185">Reference proteome</keyword>
<evidence type="ECO:0000313" key="2">
    <source>
        <dbReference type="Proteomes" id="UP000553632"/>
    </source>
</evidence>
<reference evidence="1 2" key="1">
    <citation type="submission" date="2020-04" db="EMBL/GenBank/DDBJ databases">
        <title>Perkinsus olseni comparative genomics.</title>
        <authorList>
            <person name="Bogema D.R."/>
        </authorList>
    </citation>
    <scope>NUCLEOTIDE SEQUENCE [LARGE SCALE GENOMIC DNA]</scope>
    <source>
        <strain evidence="1 2">ATCC PRA-207</strain>
    </source>
</reference>
<accession>A0A7J6PXJ5</accession>
<protein>
    <submittedName>
        <fullName evidence="1">Uncharacterized protein</fullName>
    </submittedName>
</protein>
<comment type="caution">
    <text evidence="1">The sequence shown here is derived from an EMBL/GenBank/DDBJ whole genome shotgun (WGS) entry which is preliminary data.</text>
</comment>
<gene>
    <name evidence="1" type="ORF">FOZ63_019619</name>
</gene>
<dbReference type="AlphaFoldDB" id="A0A7J6PXJ5"/>
<feature type="non-terminal residue" evidence="1">
    <location>
        <position position="210"/>
    </location>
</feature>